<feature type="chain" id="PRO_5047520085" description="Phytase-like domain-containing protein" evidence="1">
    <location>
        <begin position="43"/>
        <end position="760"/>
    </location>
</feature>
<comment type="caution">
    <text evidence="3">The sequence shown here is derived from an EMBL/GenBank/DDBJ whole genome shotgun (WGS) entry which is preliminary data.</text>
</comment>
<dbReference type="SUPFAM" id="SSF82171">
    <property type="entry name" value="DPP6 N-terminal domain-like"/>
    <property type="match status" value="1"/>
</dbReference>
<sequence length="760" mass="81415">MPAPLVAAVRTMQRHLPSPALSHLTRLPLLAALTGACLLAQAAPAAPAPQTPFAMVAHLPVHGVAEIVAATPDGQHLFYTSADAGELGVVDIRDPAHPRTLPPVNVRLHGIGEPTSVAITPDGRYAVLALRLDDDKNNPRRGLLRIYDIRDKAAITHVRDITVGIGPDSLALAGSGRRLRAVVAIEDEESDAKGDATLGGQRPGFIDVVGLESLYGGADSGLQRLDLVAALRATPGVLYPEDPQPEFVSVRADGRQAVVSLQENNAIAVVDLSHPRRARLARVFSAGTVTRTGDADLQRDKEIRLQDSFTGRREPDAVAWVSNGVIALANEGDGKKGADGTLPGGRGFTLMDIRGQVVFETGDRTERHAVQHGHYPDARSAAKGVEIESVASAHFGGRPYLLVGSERGAFVEVWRMDQPGAPTFVQLLPTGQSPEGLTTITHRRDGQQLFVTANEGDGSLNLYRFHAQGAPANPADVQVVAASDDMPWGAISGLTSDGTHLWAVPDNAFATSRIWRIDTRQVATAGRMVIDQALMLTDGNGQPLKLDPEGIARVADGFWIASEGATVDGNELVKVDFQGRLQRRVKLPASITQRFASPKISTGFEGVTASPDGQTLYMAVQRGFDPAKPQAAILRWHIPSDTWTTALYPLEQHSQNPKGLWMGLSEIQLTPDGRLLVLERDKGGGEARAITAEVKRIYSVRVADIAENAVLGKTLVRDLRKDLNFVQEKAEGMALHQGRLWVASDNDGAGWTRMVDAGTP</sequence>
<evidence type="ECO:0000313" key="3">
    <source>
        <dbReference type="EMBL" id="GLS12741.1"/>
    </source>
</evidence>
<feature type="signal peptide" evidence="1">
    <location>
        <begin position="1"/>
        <end position="42"/>
    </location>
</feature>
<evidence type="ECO:0000259" key="2">
    <source>
        <dbReference type="Pfam" id="PF13449"/>
    </source>
</evidence>
<proteinExistence type="predicted"/>
<evidence type="ECO:0000313" key="4">
    <source>
        <dbReference type="Proteomes" id="UP001156903"/>
    </source>
</evidence>
<dbReference type="PANTHER" id="PTHR46928:SF1">
    <property type="entry name" value="MESENCHYME-SPECIFIC CELL SURFACE GLYCOPROTEIN"/>
    <property type="match status" value="1"/>
</dbReference>
<dbReference type="Pfam" id="PF13449">
    <property type="entry name" value="Phytase-like"/>
    <property type="match status" value="1"/>
</dbReference>
<dbReference type="InterPro" id="IPR052956">
    <property type="entry name" value="Mesenchyme-surface_protein"/>
</dbReference>
<organism evidence="3 4">
    <name type="scientific">Hydrogenophaga electricum</name>
    <dbReference type="NCBI Taxonomy" id="1230953"/>
    <lineage>
        <taxon>Bacteria</taxon>
        <taxon>Pseudomonadati</taxon>
        <taxon>Pseudomonadota</taxon>
        <taxon>Betaproteobacteria</taxon>
        <taxon>Burkholderiales</taxon>
        <taxon>Comamonadaceae</taxon>
        <taxon>Hydrogenophaga</taxon>
    </lineage>
</organism>
<gene>
    <name evidence="3" type="ORF">GCM10007935_01670</name>
</gene>
<reference evidence="4" key="1">
    <citation type="journal article" date="2019" name="Int. J. Syst. Evol. Microbiol.">
        <title>The Global Catalogue of Microorganisms (GCM) 10K type strain sequencing project: providing services to taxonomists for standard genome sequencing and annotation.</title>
        <authorList>
            <consortium name="The Broad Institute Genomics Platform"/>
            <consortium name="The Broad Institute Genome Sequencing Center for Infectious Disease"/>
            <person name="Wu L."/>
            <person name="Ma J."/>
        </authorList>
    </citation>
    <scope>NUCLEOTIDE SEQUENCE [LARGE SCALE GENOMIC DNA]</scope>
    <source>
        <strain evidence="4">NBRC 109341</strain>
    </source>
</reference>
<accession>A0ABQ6C319</accession>
<dbReference type="Gene3D" id="2.130.10.10">
    <property type="entry name" value="YVTN repeat-like/Quinoprotein amine dehydrogenase"/>
    <property type="match status" value="2"/>
</dbReference>
<protein>
    <recommendedName>
        <fullName evidence="2">Phytase-like domain-containing protein</fullName>
    </recommendedName>
</protein>
<name>A0ABQ6C319_9BURK</name>
<keyword evidence="1" id="KW-0732">Signal</keyword>
<dbReference type="InterPro" id="IPR027372">
    <property type="entry name" value="Phytase-like_dom"/>
</dbReference>
<dbReference type="EMBL" id="BSPB01000001">
    <property type="protein sequence ID" value="GLS12741.1"/>
    <property type="molecule type" value="Genomic_DNA"/>
</dbReference>
<dbReference type="InterPro" id="IPR015943">
    <property type="entry name" value="WD40/YVTN_repeat-like_dom_sf"/>
</dbReference>
<dbReference type="Proteomes" id="UP001156903">
    <property type="component" value="Unassembled WGS sequence"/>
</dbReference>
<keyword evidence="4" id="KW-1185">Reference proteome</keyword>
<evidence type="ECO:0000256" key="1">
    <source>
        <dbReference type="SAM" id="SignalP"/>
    </source>
</evidence>
<feature type="domain" description="Phytase-like" evidence="2">
    <location>
        <begin position="487"/>
        <end position="747"/>
    </location>
</feature>
<dbReference type="PANTHER" id="PTHR46928">
    <property type="entry name" value="MESENCHYME-SPECIFIC CELL SURFACE GLYCOPROTEIN"/>
    <property type="match status" value="1"/>
</dbReference>